<feature type="coiled-coil region" evidence="1">
    <location>
        <begin position="63"/>
        <end position="90"/>
    </location>
</feature>
<keyword evidence="1" id="KW-0175">Coiled coil</keyword>
<dbReference type="AlphaFoldDB" id="A0A151IZL7"/>
<name>A0A151IZL7_9HYME</name>
<dbReference type="EMBL" id="KQ980684">
    <property type="protein sequence ID" value="KYN14540.1"/>
    <property type="molecule type" value="Genomic_DNA"/>
</dbReference>
<dbReference type="STRING" id="471704.A0A151IZL7"/>
<dbReference type="Proteomes" id="UP000078492">
    <property type="component" value="Unassembled WGS sequence"/>
</dbReference>
<accession>A0A151IZL7</accession>
<gene>
    <name evidence="2" type="ORF">ALC57_13237</name>
</gene>
<evidence type="ECO:0000313" key="3">
    <source>
        <dbReference type="Proteomes" id="UP000078492"/>
    </source>
</evidence>
<sequence length="218" mass="25279">TIIRSAFTRNLNSLHAEMEEESPNSMELQVRLSMVREKASQLEEINQKIFEVMIESEMDEQDLIQETNAADEYQRKYQQAKIAVSNILEKAQSTVTSEDGQVTQVSRDNKRTYKSSKIQLPQFIGDLKDWLHILQTLRVKLFCQGKEQVVRAVFDTGSHRSYIVDHYAEKMKFEVVGEQLIVHMLFGGSRSRPLSHREYRVHIKSMDGSYSCDFIALK</sequence>
<keyword evidence="3" id="KW-1185">Reference proteome</keyword>
<protein>
    <submittedName>
        <fullName evidence="2">Uncharacterized protein</fullName>
    </submittedName>
</protein>
<proteinExistence type="predicted"/>
<evidence type="ECO:0000313" key="2">
    <source>
        <dbReference type="EMBL" id="KYN14540.1"/>
    </source>
</evidence>
<reference evidence="2 3" key="1">
    <citation type="submission" date="2015-09" db="EMBL/GenBank/DDBJ databases">
        <title>Trachymyrmex cornetzi WGS genome.</title>
        <authorList>
            <person name="Nygaard S."/>
            <person name="Hu H."/>
            <person name="Boomsma J."/>
            <person name="Zhang G."/>
        </authorList>
    </citation>
    <scope>NUCLEOTIDE SEQUENCE [LARGE SCALE GENOMIC DNA]</scope>
    <source>
        <strain evidence="2">Tcor2-1</strain>
        <tissue evidence="2">Whole body</tissue>
    </source>
</reference>
<feature type="non-terminal residue" evidence="2">
    <location>
        <position position="1"/>
    </location>
</feature>
<evidence type="ECO:0000256" key="1">
    <source>
        <dbReference type="SAM" id="Coils"/>
    </source>
</evidence>
<organism evidence="2 3">
    <name type="scientific">Trachymyrmex cornetzi</name>
    <dbReference type="NCBI Taxonomy" id="471704"/>
    <lineage>
        <taxon>Eukaryota</taxon>
        <taxon>Metazoa</taxon>
        <taxon>Ecdysozoa</taxon>
        <taxon>Arthropoda</taxon>
        <taxon>Hexapoda</taxon>
        <taxon>Insecta</taxon>
        <taxon>Pterygota</taxon>
        <taxon>Neoptera</taxon>
        <taxon>Endopterygota</taxon>
        <taxon>Hymenoptera</taxon>
        <taxon>Apocrita</taxon>
        <taxon>Aculeata</taxon>
        <taxon>Formicoidea</taxon>
        <taxon>Formicidae</taxon>
        <taxon>Myrmicinae</taxon>
        <taxon>Trachymyrmex</taxon>
    </lineage>
</organism>